<evidence type="ECO:0000259" key="4">
    <source>
        <dbReference type="PROSITE" id="PS51767"/>
    </source>
</evidence>
<dbReference type="PROSITE" id="PS51767">
    <property type="entry name" value="PEPTIDASE_A1"/>
    <property type="match status" value="1"/>
</dbReference>
<dbReference type="EnsemblPlants" id="AUR62009754-RA">
    <property type="protein sequence ID" value="AUR62009754-RA:cds"/>
    <property type="gene ID" value="AUR62009754"/>
</dbReference>
<keyword evidence="3" id="KW-0378">Hydrolase</keyword>
<dbReference type="PROSITE" id="PS00141">
    <property type="entry name" value="ASP_PROTEASE"/>
    <property type="match status" value="1"/>
</dbReference>
<dbReference type="Proteomes" id="UP000596660">
    <property type="component" value="Unplaced"/>
</dbReference>
<evidence type="ECO:0000313" key="6">
    <source>
        <dbReference type="Proteomes" id="UP000596660"/>
    </source>
</evidence>
<dbReference type="PANTHER" id="PTHR47967">
    <property type="entry name" value="OS07G0603500 PROTEIN-RELATED"/>
    <property type="match status" value="1"/>
</dbReference>
<dbReference type="InterPro" id="IPR034164">
    <property type="entry name" value="Pepsin-like_dom"/>
</dbReference>
<dbReference type="InterPro" id="IPR051708">
    <property type="entry name" value="Plant_Aspart_Prot_A1"/>
</dbReference>
<evidence type="ECO:0000256" key="1">
    <source>
        <dbReference type="ARBA" id="ARBA00007447"/>
    </source>
</evidence>
<keyword evidence="6" id="KW-1185">Reference proteome</keyword>
<evidence type="ECO:0000313" key="5">
    <source>
        <dbReference type="EnsemblPlants" id="AUR62009754-RA:cds"/>
    </source>
</evidence>
<proteinExistence type="inferred from homology"/>
<evidence type="ECO:0000256" key="2">
    <source>
        <dbReference type="ARBA" id="ARBA00022670"/>
    </source>
</evidence>
<dbReference type="Gramene" id="AUR62009754-RA">
    <property type="protein sequence ID" value="AUR62009754-RA:cds"/>
    <property type="gene ID" value="AUR62009754"/>
</dbReference>
<accession>A0A803LD15</accession>
<dbReference type="Pfam" id="PF14543">
    <property type="entry name" value="TAXi_N"/>
    <property type="match status" value="1"/>
</dbReference>
<reference evidence="5" key="2">
    <citation type="submission" date="2021-03" db="UniProtKB">
        <authorList>
            <consortium name="EnsemblPlants"/>
        </authorList>
    </citation>
    <scope>IDENTIFICATION</scope>
</reference>
<dbReference type="InterPro" id="IPR001969">
    <property type="entry name" value="Aspartic_peptidase_AS"/>
</dbReference>
<protein>
    <recommendedName>
        <fullName evidence="4">Peptidase A1 domain-containing protein</fullName>
    </recommendedName>
</protein>
<dbReference type="InterPro" id="IPR032861">
    <property type="entry name" value="TAXi_N"/>
</dbReference>
<dbReference type="Gene3D" id="2.40.70.10">
    <property type="entry name" value="Acid Proteases"/>
    <property type="match status" value="2"/>
</dbReference>
<dbReference type="Pfam" id="PF14541">
    <property type="entry name" value="TAXi_C"/>
    <property type="match status" value="1"/>
</dbReference>
<dbReference type="GO" id="GO:0005576">
    <property type="term" value="C:extracellular region"/>
    <property type="evidence" value="ECO:0007669"/>
    <property type="project" value="TreeGrafter"/>
</dbReference>
<name>A0A803LD15_CHEQI</name>
<dbReference type="AlphaFoldDB" id="A0A803LD15"/>
<dbReference type="GO" id="GO:0006508">
    <property type="term" value="P:proteolysis"/>
    <property type="evidence" value="ECO:0007669"/>
    <property type="project" value="UniProtKB-KW"/>
</dbReference>
<dbReference type="InterPro" id="IPR021109">
    <property type="entry name" value="Peptidase_aspartic_dom_sf"/>
</dbReference>
<dbReference type="GO" id="GO:0004190">
    <property type="term" value="F:aspartic-type endopeptidase activity"/>
    <property type="evidence" value="ECO:0007669"/>
    <property type="project" value="InterPro"/>
</dbReference>
<comment type="similarity">
    <text evidence="1">Belongs to the peptidase A1 family.</text>
</comment>
<dbReference type="CDD" id="cd05471">
    <property type="entry name" value="pepsin_like"/>
    <property type="match status" value="1"/>
</dbReference>
<organism evidence="5 6">
    <name type="scientific">Chenopodium quinoa</name>
    <name type="common">Quinoa</name>
    <dbReference type="NCBI Taxonomy" id="63459"/>
    <lineage>
        <taxon>Eukaryota</taxon>
        <taxon>Viridiplantae</taxon>
        <taxon>Streptophyta</taxon>
        <taxon>Embryophyta</taxon>
        <taxon>Tracheophyta</taxon>
        <taxon>Spermatophyta</taxon>
        <taxon>Magnoliopsida</taxon>
        <taxon>eudicotyledons</taxon>
        <taxon>Gunneridae</taxon>
        <taxon>Pentapetalae</taxon>
        <taxon>Caryophyllales</taxon>
        <taxon>Chenopodiaceae</taxon>
        <taxon>Chenopodioideae</taxon>
        <taxon>Atripliceae</taxon>
        <taxon>Chenopodium</taxon>
    </lineage>
</organism>
<sequence>MLKTELIIDTGSSLTWVQAIPCDSCYEQGAFSYYNHFASESYEAINCKDDTCRDVPRASHNECLDLPWDSKEPCSYHTEYGDGTTSSGVIGTETFYFQDPYVGFGHEPVRFVPFGLGTSNYIPRWIKTSTPGIAGLMRGPGNLIDRLNVKKFSHCFPREEDATGILSFGEEAKIMGAKIALLNNSRYYMARLTNVYMAGKWIPMENDVLPTKMMFDTGFTHSFLDPNIMDAVVEAIKGALGRYQPRKVKGFELCYDLTQLYSVSLDEVAKITFEFNYTTDIHVFSFHLWERQSENQLICLSLHRGAPKENIFGNNLMREVNIGYTLEEDDLAMYFHRQHCK</sequence>
<reference evidence="5" key="1">
    <citation type="journal article" date="2017" name="Nature">
        <title>The genome of Chenopodium quinoa.</title>
        <authorList>
            <person name="Jarvis D.E."/>
            <person name="Ho Y.S."/>
            <person name="Lightfoot D.J."/>
            <person name="Schmoeckel S.M."/>
            <person name="Li B."/>
            <person name="Borm T.J.A."/>
            <person name="Ohyanagi H."/>
            <person name="Mineta K."/>
            <person name="Michell C.T."/>
            <person name="Saber N."/>
            <person name="Kharbatia N.M."/>
            <person name="Rupper R.R."/>
            <person name="Sharp A.R."/>
            <person name="Dally N."/>
            <person name="Boughton B.A."/>
            <person name="Woo Y.H."/>
            <person name="Gao G."/>
            <person name="Schijlen E.G.W.M."/>
            <person name="Guo X."/>
            <person name="Momin A.A."/>
            <person name="Negrao S."/>
            <person name="Al-Babili S."/>
            <person name="Gehring C."/>
            <person name="Roessner U."/>
            <person name="Jung C."/>
            <person name="Murphy K."/>
            <person name="Arold S.T."/>
            <person name="Gojobori T."/>
            <person name="van der Linden C.G."/>
            <person name="van Loo E.N."/>
            <person name="Jellen E.N."/>
            <person name="Maughan P.J."/>
            <person name="Tester M."/>
        </authorList>
    </citation>
    <scope>NUCLEOTIDE SEQUENCE [LARGE SCALE GENOMIC DNA]</scope>
    <source>
        <strain evidence="5">cv. PI 614886</strain>
    </source>
</reference>
<feature type="domain" description="Peptidase A1" evidence="4">
    <location>
        <begin position="1"/>
        <end position="334"/>
    </location>
</feature>
<dbReference type="InterPro" id="IPR033121">
    <property type="entry name" value="PEPTIDASE_A1"/>
</dbReference>
<dbReference type="PANTHER" id="PTHR47967:SF23">
    <property type="entry name" value="OS04G0448300 PROTEIN"/>
    <property type="match status" value="1"/>
</dbReference>
<evidence type="ECO:0000256" key="3">
    <source>
        <dbReference type="ARBA" id="ARBA00022801"/>
    </source>
</evidence>
<dbReference type="InterPro" id="IPR032799">
    <property type="entry name" value="TAXi_C"/>
</dbReference>
<keyword evidence="2" id="KW-0645">Protease</keyword>
<dbReference type="SUPFAM" id="SSF50630">
    <property type="entry name" value="Acid proteases"/>
    <property type="match status" value="1"/>
</dbReference>